<feature type="domain" description="Transposase IS801/IS1294" evidence="1">
    <location>
        <begin position="105"/>
        <end position="264"/>
    </location>
</feature>
<dbReference type="PANTHER" id="PTHR37023">
    <property type="entry name" value="TRANSPOSASE"/>
    <property type="match status" value="1"/>
</dbReference>
<dbReference type="InterPro" id="IPR007069">
    <property type="entry name" value="Transposase_32"/>
</dbReference>
<dbReference type="Pfam" id="PF14319">
    <property type="entry name" value="Zn_Tnp_IS91"/>
    <property type="match status" value="1"/>
</dbReference>
<dbReference type="EMBL" id="CP022132">
    <property type="protein sequence ID" value="ASG67312.1"/>
    <property type="molecule type" value="Genomic_DNA"/>
</dbReference>
<reference evidence="4 10" key="1">
    <citation type="submission" date="2017-06" db="EMBL/GenBank/DDBJ databases">
        <title>Complete genome of Francisella halioticida.</title>
        <authorList>
            <person name="Sjodin A."/>
        </authorList>
    </citation>
    <scope>NUCLEOTIDE SEQUENCE [LARGE SCALE GENOMIC DNA]</scope>
    <source>
        <strain evidence="4 10">DSM 23729</strain>
    </source>
</reference>
<dbReference type="Pfam" id="PF04986">
    <property type="entry name" value="Y2_Tnp"/>
    <property type="match status" value="1"/>
</dbReference>
<dbReference type="EMBL" id="CP022132">
    <property type="protein sequence ID" value="ASG67495.1"/>
    <property type="molecule type" value="Genomic_DNA"/>
</dbReference>
<evidence type="ECO:0000313" key="9">
    <source>
        <dbReference type="EMBL" id="ASG68863.1"/>
    </source>
</evidence>
<dbReference type="EMBL" id="CP022132">
    <property type="protein sequence ID" value="ASG68863.1"/>
    <property type="molecule type" value="Genomic_DNA"/>
</dbReference>
<keyword evidence="10" id="KW-1185">Reference proteome</keyword>
<dbReference type="PANTHER" id="PTHR37023:SF1">
    <property type="entry name" value="ISSOD25 TRANSPOSASE TNPA_ISSOD25"/>
    <property type="match status" value="1"/>
</dbReference>
<dbReference type="EMBL" id="CP022132">
    <property type="protein sequence ID" value="ASG66996.1"/>
    <property type="molecule type" value="Genomic_DNA"/>
</dbReference>
<dbReference type="EMBL" id="CP022132">
    <property type="protein sequence ID" value="ASG67933.1"/>
    <property type="molecule type" value="Genomic_DNA"/>
</dbReference>
<evidence type="ECO:0000259" key="2">
    <source>
        <dbReference type="Pfam" id="PF14319"/>
    </source>
</evidence>
<name>A0ABM6LX83_9GAMM</name>
<evidence type="ECO:0000259" key="1">
    <source>
        <dbReference type="Pfam" id="PF04986"/>
    </source>
</evidence>
<gene>
    <name evidence="3" type="ORF">CDV26_00085</name>
    <name evidence="4" type="ORF">CDV26_01505</name>
    <name evidence="5" type="ORF">CDV26_01925</name>
    <name evidence="6" type="ORF">CDV26_03010</name>
    <name evidence="7" type="ORF">CDV26_03030</name>
    <name evidence="8" type="ORF">CDV26_05640</name>
    <name evidence="9" type="ORF">CDV26_11155</name>
</gene>
<organism evidence="4 10">
    <name type="scientific">Francisella halioticida</name>
    <dbReference type="NCBI Taxonomy" id="549298"/>
    <lineage>
        <taxon>Bacteria</taxon>
        <taxon>Pseudomonadati</taxon>
        <taxon>Pseudomonadota</taxon>
        <taxon>Gammaproteobacteria</taxon>
        <taxon>Thiotrichales</taxon>
        <taxon>Francisellaceae</taxon>
        <taxon>Francisella</taxon>
    </lineage>
</organism>
<accession>A0ABM6LX83</accession>
<evidence type="ECO:0000313" key="10">
    <source>
        <dbReference type="Proteomes" id="UP000249910"/>
    </source>
</evidence>
<proteinExistence type="predicted"/>
<dbReference type="NCBIfam" id="NF033538">
    <property type="entry name" value="transpos_IS91"/>
    <property type="match status" value="1"/>
</dbReference>
<evidence type="ECO:0000313" key="3">
    <source>
        <dbReference type="EMBL" id="ASG66996.1"/>
    </source>
</evidence>
<evidence type="ECO:0000313" key="4">
    <source>
        <dbReference type="EMBL" id="ASG67237.1"/>
    </source>
</evidence>
<dbReference type="EMBL" id="CP022132">
    <property type="protein sequence ID" value="ASG67498.1"/>
    <property type="molecule type" value="Genomic_DNA"/>
</dbReference>
<dbReference type="InterPro" id="IPR026889">
    <property type="entry name" value="Zn_Tnp"/>
</dbReference>
<protein>
    <submittedName>
        <fullName evidence="4">IS91 family transposase</fullName>
    </submittedName>
</protein>
<dbReference type="InterPro" id="IPR054832">
    <property type="entry name" value="transpos_IS91"/>
</dbReference>
<sequence>MLSCGIRARGFHHYSCSNPKCLHSKNVTHSCSCRYCQTCGVKPTNDWINEQLETLPNCDWQHITLTMPDTLWPLFKDWKLLNKLPKIAGDIFNEIAKKQKGIRIGMFMAIHTFGRALNWNTHLHMSVTMGGINDKNVWKKIRFVKKVIMPMWRYRVLNLLREHLTQTEIDEQFNKQWVIHFAEPTNNPKNTIAYLGRYIRRPPISMSRLKHYDGKEVTFRYLDHKISKFKNETLDMNDFLDRFTQHIPPKGFRLIRYFGFLANCVRGKLLPKIYQIFKQDPKATTKTKWAELYKKSFTVDPLECILCGSQLLLTGTVIGLSSKDFMNHHEHLAKRKRII</sequence>
<dbReference type="EMBL" id="CP022132">
    <property type="protein sequence ID" value="ASG67237.1"/>
    <property type="molecule type" value="Genomic_DNA"/>
</dbReference>
<dbReference type="Proteomes" id="UP000249910">
    <property type="component" value="Chromosome"/>
</dbReference>
<evidence type="ECO:0000313" key="6">
    <source>
        <dbReference type="EMBL" id="ASG67495.1"/>
    </source>
</evidence>
<feature type="domain" description="Transposase zinc-binding" evidence="2">
    <location>
        <begin position="1"/>
        <end position="67"/>
    </location>
</feature>
<evidence type="ECO:0000313" key="7">
    <source>
        <dbReference type="EMBL" id="ASG67498.1"/>
    </source>
</evidence>
<evidence type="ECO:0000313" key="8">
    <source>
        <dbReference type="EMBL" id="ASG67933.1"/>
    </source>
</evidence>
<evidence type="ECO:0000313" key="5">
    <source>
        <dbReference type="EMBL" id="ASG67312.1"/>
    </source>
</evidence>